<organism evidence="1 2">
    <name type="scientific">Entomophthora muscae</name>
    <dbReference type="NCBI Taxonomy" id="34485"/>
    <lineage>
        <taxon>Eukaryota</taxon>
        <taxon>Fungi</taxon>
        <taxon>Fungi incertae sedis</taxon>
        <taxon>Zoopagomycota</taxon>
        <taxon>Entomophthoromycotina</taxon>
        <taxon>Entomophthoromycetes</taxon>
        <taxon>Entomophthorales</taxon>
        <taxon>Entomophthoraceae</taxon>
        <taxon>Entomophthora</taxon>
    </lineage>
</organism>
<keyword evidence="2" id="KW-1185">Reference proteome</keyword>
<gene>
    <name evidence="1" type="ORF">DSO57_1016437</name>
</gene>
<reference evidence="1" key="1">
    <citation type="submission" date="2022-04" db="EMBL/GenBank/DDBJ databases">
        <title>Genome of the entomopathogenic fungus Entomophthora muscae.</title>
        <authorList>
            <person name="Elya C."/>
            <person name="Lovett B.R."/>
            <person name="Lee E."/>
            <person name="Macias A.M."/>
            <person name="Hajek A.E."/>
            <person name="De Bivort B.L."/>
            <person name="Kasson M.T."/>
            <person name="De Fine Licht H.H."/>
            <person name="Stajich J.E."/>
        </authorList>
    </citation>
    <scope>NUCLEOTIDE SEQUENCE</scope>
    <source>
        <strain evidence="1">Berkeley</strain>
    </source>
</reference>
<dbReference type="EMBL" id="QTSX02005037">
    <property type="protein sequence ID" value="KAJ9061862.1"/>
    <property type="molecule type" value="Genomic_DNA"/>
</dbReference>
<evidence type="ECO:0000313" key="1">
    <source>
        <dbReference type="EMBL" id="KAJ9061862.1"/>
    </source>
</evidence>
<dbReference type="Proteomes" id="UP001165960">
    <property type="component" value="Unassembled WGS sequence"/>
</dbReference>
<sequence length="1519" mass="170533">MSQQQEPYYGDSMRPAMNTRLLNNSLAPSYPRPQRDSQGFSLGPNNSSNPTPQLGSSHPEYPGQGLNPEMQYGHFAITTARYPEPWLTSPMDSYSQFLPAQSAPRSSLGYGQFGQPVPSAFSINDALMMPPPSPNILSYYMYDHAMNFQQRNFQQFQLPSLWNPGIASDPSNLAQPQYVLPPIQPHPSSLTSGLNQFIPKPAGYSMYNPQWGPRWGSTAAGQRFGVNPSQFPPGYPQDALQQAITHNATAYDPRHQLGTYAPVDMSGAVPTYSIGYSAPSMHAPLVLVPGTNVSIKDAGTMHWRDHLLQYAHSIYSTTPQSPTLLPMLNTLNQLHPNHLPILLLTACVHYAQGNYSTSLKFHFMILEIDPTYVEAMSNIGTTLRSMGKDKEAEQYWRKAIKLKPTYWDAIENLLGLLSMARPADPAASQPRYDEAYQVCCFVELHVLGSIPFEEYVKTVSQRLPATYIPRLQNLLYIKGNMRYAVGKVDEARVEYEKALCLVFGGLSLMEVIAHVLRLHLHPHPSARAEELARFDFGSTGNVLLEPNDCLQVSARVFPETSGVLPGLIELTRTADASHQAAFTSANQTASAILLTLAKLYQDTCVNPQPLPLLLPLYYLSMSLSPSPSTCNNLGILLSNIPASPQGISGTALALQYYTYGLNLDPRHPHLFTNLGSLLKDMGNITEAIRMYERAVECNPKFDVALANLGNALKDSGRTQDSIQWYRKAVEINPDFTEAVCGLVNALGGVCNWRGRSSYTDPISKITHMGWVDRIAMIVDKQLTQGAEWGRGALQTPAIHDFLGDLARAFQHSNAAPLWTSRLQGWVGAQVPNEGGWMVRATEHALRHLQRQWYLSFYRQNHYAQHIDITILAPKDVEVFRRPALPRLPLPALPTVLPFHTFTYPLTPRQIRLISHRNALRISHSVLTASWLPPTVYPPPPPPVRRIRLGYVSSDFNNHPLAHLMQSVFGFHDRSRFEVFCYATTPPDMSPYRAKIQSSTQNFLDVSGWSTQAIVERVVHDGIHILINLNGYTKGARNEVFAARPAPVLMAYMGFAGTLGGNWCDWFIADPVVCPPNMVASDQSLMREPGRDRMAEVDSLDLDPEENSDSWVYTERLIYLPHSYFVNDHRQGFRDPEDASFTEGRIPPHPLNRPRELLELDWVREESRRWRMRREVFPMLGDDTVIFANFNQLYKIDPAIFKVWLQILSRVPNSILWLLRFPAAGEPNLKETAEELAGREVASRVIFTDVAPKQIHIHRGRIADLFLDTTECNAHTTAADILWSGTPIVTYARHIYKMCSRVAASIAYATGYGEYMVTDSEEAYADQAVKLASSLSYRYAKATNTQVVLERLGLTNSHHLPVDHDVLEHRFGQGELMDLRKALFLTRDHSRLFDTPRWVRNLEQGYTEAWKRWESGDDDKSFPLTYQPPPQNNTPHSHAYLAPRHRNHIREHLQESWSQGRENVMTGCIWVQDDDDDHVRARAAAATSLNSNLFLPGLGPEQPSDNLAPLPTGDCAMPSA</sequence>
<comment type="caution">
    <text evidence="1">The sequence shown here is derived from an EMBL/GenBank/DDBJ whole genome shotgun (WGS) entry which is preliminary data.</text>
</comment>
<name>A0ACC2SI75_9FUNG</name>
<protein>
    <submittedName>
        <fullName evidence="1">Uncharacterized protein</fullName>
    </submittedName>
</protein>
<evidence type="ECO:0000313" key="2">
    <source>
        <dbReference type="Proteomes" id="UP001165960"/>
    </source>
</evidence>
<accession>A0ACC2SI75</accession>
<proteinExistence type="predicted"/>